<organism evidence="13 14">
    <name type="scientific">Sporomusa acidovorans (strain ATCC 49682 / DSM 3132 / Mol)</name>
    <dbReference type="NCBI Taxonomy" id="1123286"/>
    <lineage>
        <taxon>Bacteria</taxon>
        <taxon>Bacillati</taxon>
        <taxon>Bacillota</taxon>
        <taxon>Negativicutes</taxon>
        <taxon>Selenomonadales</taxon>
        <taxon>Sporomusaceae</taxon>
        <taxon>Sporomusa</taxon>
    </lineage>
</organism>
<dbReference type="Pfam" id="PF00015">
    <property type="entry name" value="MCPsignal"/>
    <property type="match status" value="1"/>
</dbReference>
<dbReference type="Gene3D" id="6.10.340.10">
    <property type="match status" value="1"/>
</dbReference>
<dbReference type="SMART" id="SM00304">
    <property type="entry name" value="HAMP"/>
    <property type="match status" value="1"/>
</dbReference>
<dbReference type="SUPFAM" id="SSF103190">
    <property type="entry name" value="Sensory domain-like"/>
    <property type="match status" value="1"/>
</dbReference>
<dbReference type="PRINTS" id="PR00260">
    <property type="entry name" value="CHEMTRNSDUCR"/>
</dbReference>
<dbReference type="CDD" id="cd12912">
    <property type="entry name" value="PDC2_MCP_like"/>
    <property type="match status" value="1"/>
</dbReference>
<dbReference type="SMART" id="SM00283">
    <property type="entry name" value="MA"/>
    <property type="match status" value="1"/>
</dbReference>
<comment type="subcellular location">
    <subcellularLocation>
        <location evidence="1">Cell membrane</location>
        <topology evidence="1">Multi-pass membrane protein</topology>
    </subcellularLocation>
</comment>
<evidence type="ECO:0000259" key="12">
    <source>
        <dbReference type="PROSITE" id="PS50885"/>
    </source>
</evidence>
<keyword evidence="2" id="KW-1003">Cell membrane</keyword>
<feature type="domain" description="HAMP" evidence="12">
    <location>
        <begin position="300"/>
        <end position="353"/>
    </location>
</feature>
<protein>
    <submittedName>
        <fullName evidence="13">Methyl-accepting chemotaxis protein McpA</fullName>
    </submittedName>
</protein>
<dbReference type="PANTHER" id="PTHR32089:SF112">
    <property type="entry name" value="LYSOZYME-LIKE PROTEIN-RELATED"/>
    <property type="match status" value="1"/>
</dbReference>
<dbReference type="Gene3D" id="3.30.450.20">
    <property type="entry name" value="PAS domain"/>
    <property type="match status" value="1"/>
</dbReference>
<keyword evidence="4 10" id="KW-0812">Transmembrane</keyword>
<keyword evidence="6 10" id="KW-0472">Membrane</keyword>
<evidence type="ECO:0000256" key="3">
    <source>
        <dbReference type="ARBA" id="ARBA00022500"/>
    </source>
</evidence>
<evidence type="ECO:0000313" key="14">
    <source>
        <dbReference type="Proteomes" id="UP000216052"/>
    </source>
</evidence>
<reference evidence="13" key="1">
    <citation type="submission" date="2024-05" db="EMBL/GenBank/DDBJ databases">
        <title>Isolation and characterization of Sporomusa carbonis sp. nov., a carboxydotrophic hydrogenogen in the genus of Sporomusa isolated from a charcoal burning pile.</title>
        <authorList>
            <person name="Boeer T."/>
            <person name="Rosenbaum F."/>
            <person name="Eysell L."/>
            <person name="Mueller V."/>
            <person name="Daniel R."/>
            <person name="Poehlein A."/>
        </authorList>
    </citation>
    <scope>NUCLEOTIDE SEQUENCE [LARGE SCALE GENOMIC DNA]</scope>
    <source>
        <strain evidence="13">DSM 3132</strain>
    </source>
</reference>
<dbReference type="SUPFAM" id="SSF58104">
    <property type="entry name" value="Methyl-accepting chemotaxis protein (MCP) signaling domain"/>
    <property type="match status" value="1"/>
</dbReference>
<feature type="transmembrane region" description="Helical" evidence="10">
    <location>
        <begin position="280"/>
        <end position="299"/>
    </location>
</feature>
<dbReference type="Gene3D" id="1.10.287.950">
    <property type="entry name" value="Methyl-accepting chemotaxis protein"/>
    <property type="match status" value="1"/>
</dbReference>
<evidence type="ECO:0000256" key="5">
    <source>
        <dbReference type="ARBA" id="ARBA00022989"/>
    </source>
</evidence>
<gene>
    <name evidence="13" type="primary">mcpA_11</name>
    <name evidence="13" type="ORF">SPACI_045730</name>
</gene>
<evidence type="ECO:0000256" key="2">
    <source>
        <dbReference type="ARBA" id="ARBA00022475"/>
    </source>
</evidence>
<proteinExistence type="inferred from homology"/>
<keyword evidence="14" id="KW-1185">Reference proteome</keyword>
<sequence>MKSIQMKLTAIILCIFFVAICTLAGLNYWQSRQIIVENMAETMLTLVYTSADDIAGWLKERQAVLQGIALTPAMKSGNPQEIVAYLTGIAKFNDQFESLAFATADGTFVDSAGTTGTIKERTYFQKAMRGEAAVSDPLISKSTGNLVTLVAVPVTVNGKISGVLSGAVNMEKIAEKILEIKVGKTGYAYVTQSDGLIIIHADQDIAMKTNLLADSSNLPAAVKETAQRMISGEAGVTWSEWDGSEKIVAFAPVPATNWSLALAVPSAEVTGAVSVLAKNLLIDMIAVLLIVIIVTTLVARRIARPIRDLDKAANRIAAGKLSPTGFAISSADEIGRLGKSFEQLTEKMRTLIQKVFGFTEQLTVFSGKLITCSVQSTQATDQIAAAITHMAATAGQQTAAAHENAAKIKQITATICQAAANTEQVAAHSLQAAEKSRDGDRAVEKAVAQINQMEATVNNSARIVARLGERSQEICQLVGTISYIASQTNLLALNAAIEAARAGEQGKGFAVVAKDVRKLAEQSQAAAAKISGLIGNIRDDAAKAVTTIQAGTLEIKTGTEAVHFAGSAFRDMAKLIIEVSAQSKEAATTLQQIMASNEQIIESVQKTDTLGKQAIDEAKTIAASVTGQSATMKEIANSSQSLTELAQTLQTVLSDFQLIEETTQQRPNRFTFWRRYKPLIAYLRKP</sequence>
<feature type="domain" description="Methyl-accepting transducer" evidence="11">
    <location>
        <begin position="372"/>
        <end position="608"/>
    </location>
</feature>
<evidence type="ECO:0000259" key="11">
    <source>
        <dbReference type="PROSITE" id="PS50111"/>
    </source>
</evidence>
<dbReference type="InterPro" id="IPR033479">
    <property type="entry name" value="dCache_1"/>
</dbReference>
<dbReference type="CDD" id="cd12914">
    <property type="entry name" value="PDC1_DGC_like"/>
    <property type="match status" value="1"/>
</dbReference>
<dbReference type="InterPro" id="IPR003660">
    <property type="entry name" value="HAMP_dom"/>
</dbReference>
<dbReference type="RefSeq" id="WP_093793480.1">
    <property type="nucleotide sequence ID" value="NZ_CP155571.1"/>
</dbReference>
<keyword evidence="5 10" id="KW-1133">Transmembrane helix</keyword>
<evidence type="ECO:0000256" key="9">
    <source>
        <dbReference type="PROSITE-ProRule" id="PRU00284"/>
    </source>
</evidence>
<accession>A0ABZ3J8M6</accession>
<dbReference type="EMBL" id="CP155571">
    <property type="protein sequence ID" value="XFO74463.1"/>
    <property type="molecule type" value="Genomic_DNA"/>
</dbReference>
<evidence type="ECO:0000256" key="10">
    <source>
        <dbReference type="SAM" id="Phobius"/>
    </source>
</evidence>
<evidence type="ECO:0000256" key="1">
    <source>
        <dbReference type="ARBA" id="ARBA00004651"/>
    </source>
</evidence>
<dbReference type="PROSITE" id="PS50885">
    <property type="entry name" value="HAMP"/>
    <property type="match status" value="1"/>
</dbReference>
<keyword evidence="3" id="KW-0145">Chemotaxis</keyword>
<evidence type="ECO:0000256" key="4">
    <source>
        <dbReference type="ARBA" id="ARBA00022692"/>
    </source>
</evidence>
<evidence type="ECO:0000256" key="6">
    <source>
        <dbReference type="ARBA" id="ARBA00023136"/>
    </source>
</evidence>
<dbReference type="Proteomes" id="UP000216052">
    <property type="component" value="Chromosome"/>
</dbReference>
<keyword evidence="7 9" id="KW-0807">Transducer</keyword>
<evidence type="ECO:0000256" key="8">
    <source>
        <dbReference type="ARBA" id="ARBA00029447"/>
    </source>
</evidence>
<dbReference type="Pfam" id="PF00672">
    <property type="entry name" value="HAMP"/>
    <property type="match status" value="1"/>
</dbReference>
<dbReference type="PROSITE" id="PS50111">
    <property type="entry name" value="CHEMOTAXIS_TRANSDUC_2"/>
    <property type="match status" value="1"/>
</dbReference>
<dbReference type="CDD" id="cd06225">
    <property type="entry name" value="HAMP"/>
    <property type="match status" value="1"/>
</dbReference>
<name>A0ABZ3J8M6_SPOA4</name>
<evidence type="ECO:0000313" key="13">
    <source>
        <dbReference type="EMBL" id="XFO74463.1"/>
    </source>
</evidence>
<dbReference type="InterPro" id="IPR004089">
    <property type="entry name" value="MCPsignal_dom"/>
</dbReference>
<comment type="similarity">
    <text evidence="8">Belongs to the methyl-accepting chemotaxis (MCP) protein family.</text>
</comment>
<evidence type="ECO:0000256" key="7">
    <source>
        <dbReference type="ARBA" id="ARBA00023224"/>
    </source>
</evidence>
<dbReference type="CDD" id="cd11386">
    <property type="entry name" value="MCP_signal"/>
    <property type="match status" value="1"/>
</dbReference>
<dbReference type="InterPro" id="IPR004090">
    <property type="entry name" value="Chemotax_Me-accpt_rcpt"/>
</dbReference>
<dbReference type="InterPro" id="IPR029151">
    <property type="entry name" value="Sensor-like_sf"/>
</dbReference>
<dbReference type="Pfam" id="PF02743">
    <property type="entry name" value="dCache_1"/>
    <property type="match status" value="1"/>
</dbReference>
<dbReference type="PANTHER" id="PTHR32089">
    <property type="entry name" value="METHYL-ACCEPTING CHEMOTAXIS PROTEIN MCPB"/>
    <property type="match status" value="1"/>
</dbReference>